<dbReference type="Proteomes" id="UP000738325">
    <property type="component" value="Unassembled WGS sequence"/>
</dbReference>
<dbReference type="InterPro" id="IPR000639">
    <property type="entry name" value="Epox_hydrolase-like"/>
</dbReference>
<keyword evidence="1" id="KW-0378">Hydrolase</keyword>
<organism evidence="4 5">
    <name type="scientific">Dissophora globulifera</name>
    <dbReference type="NCBI Taxonomy" id="979702"/>
    <lineage>
        <taxon>Eukaryota</taxon>
        <taxon>Fungi</taxon>
        <taxon>Fungi incertae sedis</taxon>
        <taxon>Mucoromycota</taxon>
        <taxon>Mortierellomycotina</taxon>
        <taxon>Mortierellomycetes</taxon>
        <taxon>Mortierellales</taxon>
        <taxon>Mortierellaceae</taxon>
        <taxon>Dissophora</taxon>
    </lineage>
</organism>
<feature type="domain" description="AB hydrolase-1" evidence="3">
    <location>
        <begin position="74"/>
        <end position="154"/>
    </location>
</feature>
<evidence type="ECO:0000313" key="5">
    <source>
        <dbReference type="Proteomes" id="UP000738325"/>
    </source>
</evidence>
<dbReference type="PRINTS" id="PR00412">
    <property type="entry name" value="EPOXHYDRLASE"/>
</dbReference>
<comment type="caution">
    <text evidence="4">The sequence shown here is derived from an EMBL/GenBank/DDBJ whole genome shotgun (WGS) entry which is preliminary data.</text>
</comment>
<dbReference type="Gene3D" id="3.40.50.1820">
    <property type="entry name" value="alpha/beta hydrolase"/>
    <property type="match status" value="2"/>
</dbReference>
<proteinExistence type="inferred from homology"/>
<dbReference type="SUPFAM" id="SSF53474">
    <property type="entry name" value="alpha/beta-Hydrolases"/>
    <property type="match status" value="1"/>
</dbReference>
<evidence type="ECO:0000256" key="1">
    <source>
        <dbReference type="ARBA" id="ARBA00022801"/>
    </source>
</evidence>
<sequence length="323" mass="36319">MTEIKQGVIDAKATNLYQGLQGAMARLPAIEAHHLANSKPTAPEYLVSSFNHKFVVARGFKYHYVEEGNPDGEPLLLLHGFPDLWYGLRYQIRHLAKQGYRVIALDNLGSGESDHPRCDDENYDIYRTKNITANIVDILDQLNIPKVVVIGHDCIGIPHLEPAPQFVHPKDMAKKFPQFTYIADFQTRAPEGWFEGNPHTVAVAIYNSVYGASRGTSEKQFYIDTFTRTTLHGALNYYRAARLNWEDELPFVGKPFTVPSLLIVIESDPVVTVDFVDLVPNTTIQTLEKVRIQKGGHNVIGENPEELNLLLDAHLNKVFGKEA</sequence>
<keyword evidence="5" id="KW-1185">Reference proteome</keyword>
<name>A0A9P6UPW0_9FUNG</name>
<comment type="similarity">
    <text evidence="2">Belongs to the AB hydrolase superfamily. Epoxide hydrolase family.</text>
</comment>
<gene>
    <name evidence="4" type="ORF">BGZ99_008373</name>
</gene>
<dbReference type="Pfam" id="PF00561">
    <property type="entry name" value="Abhydrolase_1"/>
    <property type="match status" value="1"/>
</dbReference>
<dbReference type="AlphaFoldDB" id="A0A9P6UPW0"/>
<accession>A0A9P6UPW0</accession>
<reference evidence="4" key="1">
    <citation type="journal article" date="2020" name="Fungal Divers.">
        <title>Resolving the Mortierellaceae phylogeny through synthesis of multi-gene phylogenetics and phylogenomics.</title>
        <authorList>
            <person name="Vandepol N."/>
            <person name="Liber J."/>
            <person name="Desiro A."/>
            <person name="Na H."/>
            <person name="Kennedy M."/>
            <person name="Barry K."/>
            <person name="Grigoriev I.V."/>
            <person name="Miller A.N."/>
            <person name="O'Donnell K."/>
            <person name="Stajich J.E."/>
            <person name="Bonito G."/>
        </authorList>
    </citation>
    <scope>NUCLEOTIDE SEQUENCE</scope>
    <source>
        <strain evidence="4">REB-010B</strain>
    </source>
</reference>
<dbReference type="GO" id="GO:0016787">
    <property type="term" value="F:hydrolase activity"/>
    <property type="evidence" value="ECO:0007669"/>
    <property type="project" value="UniProtKB-KW"/>
</dbReference>
<dbReference type="InterPro" id="IPR029058">
    <property type="entry name" value="AB_hydrolase_fold"/>
</dbReference>
<evidence type="ECO:0000313" key="4">
    <source>
        <dbReference type="EMBL" id="KAG0314081.1"/>
    </source>
</evidence>
<dbReference type="EMBL" id="JAAAIP010000645">
    <property type="protein sequence ID" value="KAG0314081.1"/>
    <property type="molecule type" value="Genomic_DNA"/>
</dbReference>
<evidence type="ECO:0000259" key="3">
    <source>
        <dbReference type="Pfam" id="PF00561"/>
    </source>
</evidence>
<dbReference type="OrthoDB" id="408373at2759"/>
<protein>
    <recommendedName>
        <fullName evidence="3">AB hydrolase-1 domain-containing protein</fullName>
    </recommendedName>
</protein>
<dbReference type="InterPro" id="IPR000073">
    <property type="entry name" value="AB_hydrolase_1"/>
</dbReference>
<evidence type="ECO:0000256" key="2">
    <source>
        <dbReference type="ARBA" id="ARBA00038334"/>
    </source>
</evidence>
<dbReference type="PANTHER" id="PTHR43329">
    <property type="entry name" value="EPOXIDE HYDROLASE"/>
    <property type="match status" value="1"/>
</dbReference>